<dbReference type="GO" id="GO:0006952">
    <property type="term" value="P:defense response"/>
    <property type="evidence" value="ECO:0007669"/>
    <property type="project" value="InterPro"/>
</dbReference>
<dbReference type="EMBL" id="JAYMYS010000003">
    <property type="protein sequence ID" value="KAK7401199.1"/>
    <property type="molecule type" value="Genomic_DNA"/>
</dbReference>
<dbReference type="PANTHER" id="PTHR31907">
    <property type="entry name" value="MLP-LIKE PROTEIN 423"/>
    <property type="match status" value="1"/>
</dbReference>
<comment type="caution">
    <text evidence="2">The sequence shown here is derived from an EMBL/GenBank/DDBJ whole genome shotgun (WGS) entry which is preliminary data.</text>
</comment>
<dbReference type="CDD" id="cd07816">
    <property type="entry name" value="Bet_v1-like"/>
    <property type="match status" value="1"/>
</dbReference>
<dbReference type="Proteomes" id="UP001386955">
    <property type="component" value="Unassembled WGS sequence"/>
</dbReference>
<organism evidence="2 3">
    <name type="scientific">Psophocarpus tetragonolobus</name>
    <name type="common">Winged bean</name>
    <name type="synonym">Dolichos tetragonolobus</name>
    <dbReference type="NCBI Taxonomy" id="3891"/>
    <lineage>
        <taxon>Eukaryota</taxon>
        <taxon>Viridiplantae</taxon>
        <taxon>Streptophyta</taxon>
        <taxon>Embryophyta</taxon>
        <taxon>Tracheophyta</taxon>
        <taxon>Spermatophyta</taxon>
        <taxon>Magnoliopsida</taxon>
        <taxon>eudicotyledons</taxon>
        <taxon>Gunneridae</taxon>
        <taxon>Pentapetalae</taxon>
        <taxon>rosids</taxon>
        <taxon>fabids</taxon>
        <taxon>Fabales</taxon>
        <taxon>Fabaceae</taxon>
        <taxon>Papilionoideae</taxon>
        <taxon>50 kb inversion clade</taxon>
        <taxon>NPAAA clade</taxon>
        <taxon>indigoferoid/millettioid clade</taxon>
        <taxon>Phaseoleae</taxon>
        <taxon>Psophocarpus</taxon>
    </lineage>
</organism>
<name>A0AAN9XPI0_PSOTE</name>
<proteinExistence type="predicted"/>
<evidence type="ECO:0000259" key="1">
    <source>
        <dbReference type="SMART" id="SM01037"/>
    </source>
</evidence>
<sequence>MLPLMVVQELSMAHSQLQMIEATVSIKASAEQVYDVICNKTHQIPKIFPEKALSVEILKGAWGTEGSVLFWNYLHEGKVCVAKEVIEGIDKKNNKIAFKVIEGDILRYYKSFKFVMQVIPKENRSMVHSVVEYEKLKDDIPDPHSLLQSTVDLTKKINAYLTQGCN</sequence>
<keyword evidence="3" id="KW-1185">Reference proteome</keyword>
<evidence type="ECO:0000313" key="3">
    <source>
        <dbReference type="Proteomes" id="UP001386955"/>
    </source>
</evidence>
<gene>
    <name evidence="2" type="ORF">VNO78_12520</name>
</gene>
<dbReference type="InterPro" id="IPR051761">
    <property type="entry name" value="MLP-like_ligand-binding"/>
</dbReference>
<reference evidence="2 3" key="1">
    <citation type="submission" date="2024-01" db="EMBL/GenBank/DDBJ databases">
        <title>The genomes of 5 underutilized Papilionoideae crops provide insights into root nodulation and disease resistanc.</title>
        <authorList>
            <person name="Jiang F."/>
        </authorList>
    </citation>
    <scope>NUCLEOTIDE SEQUENCE [LARGE SCALE GENOMIC DNA]</scope>
    <source>
        <strain evidence="2">DUOXIRENSHENG_FW03</strain>
        <tissue evidence="2">Leaves</tissue>
    </source>
</reference>
<evidence type="ECO:0000313" key="2">
    <source>
        <dbReference type="EMBL" id="KAK7401199.1"/>
    </source>
</evidence>
<dbReference type="InterPro" id="IPR000916">
    <property type="entry name" value="Bet_v_I/MLP"/>
</dbReference>
<dbReference type="SMART" id="SM01037">
    <property type="entry name" value="Bet_v_1"/>
    <property type="match status" value="1"/>
</dbReference>
<dbReference type="SUPFAM" id="SSF55961">
    <property type="entry name" value="Bet v1-like"/>
    <property type="match status" value="1"/>
</dbReference>
<dbReference type="Pfam" id="PF00407">
    <property type="entry name" value="Bet_v_1"/>
    <property type="match status" value="1"/>
</dbReference>
<accession>A0AAN9XPI0</accession>
<feature type="domain" description="Bet v I/Major latex protein" evidence="1">
    <location>
        <begin position="15"/>
        <end position="164"/>
    </location>
</feature>
<dbReference type="AlphaFoldDB" id="A0AAN9XPI0"/>
<protein>
    <recommendedName>
        <fullName evidence="1">Bet v I/Major latex protein domain-containing protein</fullName>
    </recommendedName>
</protein>
<dbReference type="InterPro" id="IPR023393">
    <property type="entry name" value="START-like_dom_sf"/>
</dbReference>
<dbReference type="Gene3D" id="3.30.530.20">
    <property type="match status" value="1"/>
</dbReference>